<dbReference type="AlphaFoldDB" id="A0AAD6ZER6"/>
<reference evidence="2" key="1">
    <citation type="submission" date="2023-03" db="EMBL/GenBank/DDBJ databases">
        <title>Massive genome expansion in bonnet fungi (Mycena s.s.) driven by repeated elements and novel gene families across ecological guilds.</title>
        <authorList>
            <consortium name="Lawrence Berkeley National Laboratory"/>
            <person name="Harder C.B."/>
            <person name="Miyauchi S."/>
            <person name="Viragh M."/>
            <person name="Kuo A."/>
            <person name="Thoen E."/>
            <person name="Andreopoulos B."/>
            <person name="Lu D."/>
            <person name="Skrede I."/>
            <person name="Drula E."/>
            <person name="Henrissat B."/>
            <person name="Morin E."/>
            <person name="Kohler A."/>
            <person name="Barry K."/>
            <person name="LaButti K."/>
            <person name="Morin E."/>
            <person name="Salamov A."/>
            <person name="Lipzen A."/>
            <person name="Mereny Z."/>
            <person name="Hegedus B."/>
            <person name="Baldrian P."/>
            <person name="Stursova M."/>
            <person name="Weitz H."/>
            <person name="Taylor A."/>
            <person name="Grigoriev I.V."/>
            <person name="Nagy L.G."/>
            <person name="Martin F."/>
            <person name="Kauserud H."/>
        </authorList>
    </citation>
    <scope>NUCLEOTIDE SEQUENCE</scope>
    <source>
        <strain evidence="2">CBHHK002</strain>
    </source>
</reference>
<name>A0AAD6ZER6_9AGAR</name>
<dbReference type="EMBL" id="JARIHO010000055">
    <property type="protein sequence ID" value="KAJ7318977.1"/>
    <property type="molecule type" value="Genomic_DNA"/>
</dbReference>
<accession>A0AAD6ZER6</accession>
<evidence type="ECO:0000313" key="3">
    <source>
        <dbReference type="Proteomes" id="UP001218218"/>
    </source>
</evidence>
<feature type="region of interest" description="Disordered" evidence="1">
    <location>
        <begin position="142"/>
        <end position="162"/>
    </location>
</feature>
<evidence type="ECO:0000313" key="2">
    <source>
        <dbReference type="EMBL" id="KAJ7318977.1"/>
    </source>
</evidence>
<protein>
    <submittedName>
        <fullName evidence="2">Uncharacterized protein</fullName>
    </submittedName>
</protein>
<organism evidence="2 3">
    <name type="scientific">Mycena albidolilacea</name>
    <dbReference type="NCBI Taxonomy" id="1033008"/>
    <lineage>
        <taxon>Eukaryota</taxon>
        <taxon>Fungi</taxon>
        <taxon>Dikarya</taxon>
        <taxon>Basidiomycota</taxon>
        <taxon>Agaricomycotina</taxon>
        <taxon>Agaricomycetes</taxon>
        <taxon>Agaricomycetidae</taxon>
        <taxon>Agaricales</taxon>
        <taxon>Marasmiineae</taxon>
        <taxon>Mycenaceae</taxon>
        <taxon>Mycena</taxon>
    </lineage>
</organism>
<comment type="caution">
    <text evidence="2">The sequence shown here is derived from an EMBL/GenBank/DDBJ whole genome shotgun (WGS) entry which is preliminary data.</text>
</comment>
<sequence length="221" mass="24091">MSALSPHRRALPYFRGAKATYGRASATAVSGRWQLPHTTIETVAPIRDDPAFAVALSTGEVAIINYYAPVIIFPPAARGVSHPHLNVSDGTKMYSISGSVPQPKGSGPITGSTPYTNWRPPCPPHHPLILLRLLHSRLSCPRRRPHRRRDPPCAGPPPTARFGRCIHVSNRNMGAPETPSRSENVGQGPGEKLQLVTQVFTELNQIRGVHRGSLVERTMSI</sequence>
<keyword evidence="3" id="KW-1185">Reference proteome</keyword>
<feature type="region of interest" description="Disordered" evidence="1">
    <location>
        <begin position="170"/>
        <end position="189"/>
    </location>
</feature>
<evidence type="ECO:0000256" key="1">
    <source>
        <dbReference type="SAM" id="MobiDB-lite"/>
    </source>
</evidence>
<gene>
    <name evidence="2" type="ORF">DFH08DRAFT_970873</name>
</gene>
<proteinExistence type="predicted"/>
<dbReference type="Proteomes" id="UP001218218">
    <property type="component" value="Unassembled WGS sequence"/>
</dbReference>